<proteinExistence type="predicted"/>
<keyword evidence="1" id="KW-0732">Signal</keyword>
<dbReference type="VEuPathDB" id="PlasmoDB:PVW1_140008800"/>
<protein>
    <recommendedName>
        <fullName evidence="4">Pv-fam-d protein</fullName>
    </recommendedName>
</protein>
<evidence type="ECO:0000313" key="2">
    <source>
        <dbReference type="EMBL" id="SCO75093.1"/>
    </source>
</evidence>
<name>A0A1G4HJQ4_PLAVI</name>
<organism evidence="2 3">
    <name type="scientific">Plasmodium vivax</name>
    <name type="common">malaria parasite P. vivax</name>
    <dbReference type="NCBI Taxonomy" id="5855"/>
    <lineage>
        <taxon>Eukaryota</taxon>
        <taxon>Sar</taxon>
        <taxon>Alveolata</taxon>
        <taxon>Apicomplexa</taxon>
        <taxon>Aconoidasida</taxon>
        <taxon>Haemosporida</taxon>
        <taxon>Plasmodiidae</taxon>
        <taxon>Plasmodium</taxon>
        <taxon>Plasmodium (Plasmodium)</taxon>
    </lineage>
</organism>
<evidence type="ECO:0000313" key="3">
    <source>
        <dbReference type="Proteomes" id="UP000305196"/>
    </source>
</evidence>
<sequence length="194" mass="21960">MACLLRIIFAFTPIVWMSPCSAIDPRVQEEFLRGVLKYGRAGLNENSYVFKSIEEKEKLLQKKYASRKKESLEDFIRKNKVRKKSCGQKFVGAIKKINANVDNFLLRKMVPEFEDPAKIPKTFCGKIAQFLSDNKYFVVLIVFVAAAIRVALISKCGTPCVIGFTLLISVPIVIGLILLKKVLKINYTYNSKGD</sequence>
<reference evidence="2 3" key="1">
    <citation type="submission" date="2016-07" db="EMBL/GenBank/DDBJ databases">
        <authorList>
            <consortium name="Pathogen Informatics"/>
        </authorList>
    </citation>
    <scope>NUCLEOTIDE SEQUENCE [LARGE SCALE GENOMIC DNA]</scope>
</reference>
<gene>
    <name evidence="2" type="ORF">PVC01_140008000</name>
</gene>
<dbReference type="Proteomes" id="UP000305196">
    <property type="component" value="Chromosome 14"/>
</dbReference>
<dbReference type="VEuPathDB" id="PlasmoDB:PVP01_1402600"/>
<evidence type="ECO:0000256" key="1">
    <source>
        <dbReference type="SAM" id="SignalP"/>
    </source>
</evidence>
<dbReference type="EMBL" id="LT615269">
    <property type="protein sequence ID" value="SCO75093.1"/>
    <property type="molecule type" value="Genomic_DNA"/>
</dbReference>
<dbReference type="AlphaFoldDB" id="A0A1G4HJQ4"/>
<evidence type="ECO:0008006" key="4">
    <source>
        <dbReference type="Google" id="ProtNLM"/>
    </source>
</evidence>
<dbReference type="VEuPathDB" id="PlasmoDB:PVX_121927"/>
<feature type="chain" id="PRO_5009234912" description="Pv-fam-d protein" evidence="1">
    <location>
        <begin position="23"/>
        <end position="194"/>
    </location>
</feature>
<dbReference type="VEuPathDB" id="PlasmoDB:PVPAM_140010100"/>
<accession>A0A1G4HJQ4</accession>
<feature type="signal peptide" evidence="1">
    <location>
        <begin position="1"/>
        <end position="22"/>
    </location>
</feature>